<accession>A0A023EMA9</accession>
<dbReference type="VEuPathDB" id="VectorBase:AALC636_035155"/>
<dbReference type="AlphaFoldDB" id="A0A023EMA9"/>
<feature type="transmembrane region" description="Helical" evidence="1">
    <location>
        <begin position="133"/>
        <end position="153"/>
    </location>
</feature>
<protein>
    <submittedName>
        <fullName evidence="2">Uncharacterized protein</fullName>
    </submittedName>
</protein>
<sequence>IDGAVVIVQEILNLCTGRPSELATIDSRQLVVMISTADGQSGGEHRSDIGRTLIPKAGFYPLSFVRKGKVQINWCRPFVFGKMDRFLRFFIKFHGYCICIVSSVLTPVFTALLSNVSSYSQWDDLIDLRFSGIPVLVLGIAWMIADSFLIIGVTKERKTFLYPFCVMFLLELFMVLMRDMYLLTTGDGWYKTAFFNLTLPILLFIVPYVVLSMMALIRLFDVDPIEKTEDNFVRFDRNGPEEVDRVTIGG</sequence>
<dbReference type="VEuPathDB" id="VectorBase:AALFPA_051511"/>
<feature type="transmembrane region" description="Helical" evidence="1">
    <location>
        <begin position="160"/>
        <end position="177"/>
    </location>
</feature>
<name>A0A023EMA9_AEDAL</name>
<keyword evidence="1" id="KW-0812">Transmembrane</keyword>
<keyword evidence="1" id="KW-1133">Transmembrane helix</keyword>
<proteinExistence type="evidence at transcript level"/>
<reference evidence="2" key="1">
    <citation type="journal article" date="2014" name="PLoS Negl. Trop. Dis.">
        <title>Identification and characterization of seminal fluid proteins in the Asian tiger mosquito, Aedes albopictus.</title>
        <authorList>
            <person name="Boes K.E."/>
            <person name="Ribeiro J.M."/>
            <person name="Wong A."/>
            <person name="Harrington L.C."/>
            <person name="Wolfner M.F."/>
            <person name="Sirot L.K."/>
        </authorList>
    </citation>
    <scope>NUCLEOTIDE SEQUENCE</scope>
    <source>
        <tissue evidence="2">Reproductive organs</tissue>
    </source>
</reference>
<keyword evidence="1" id="KW-0472">Membrane</keyword>
<dbReference type="EMBL" id="GAPW01003638">
    <property type="protein sequence ID" value="JAC09960.1"/>
    <property type="molecule type" value="mRNA"/>
</dbReference>
<dbReference type="VEuPathDB" id="VectorBase:AALF014942"/>
<feature type="transmembrane region" description="Helical" evidence="1">
    <location>
        <begin position="93"/>
        <end position="113"/>
    </location>
</feature>
<evidence type="ECO:0000313" key="2">
    <source>
        <dbReference type="EMBL" id="JAC09960.1"/>
    </source>
</evidence>
<evidence type="ECO:0000256" key="1">
    <source>
        <dbReference type="SAM" id="Phobius"/>
    </source>
</evidence>
<organism evidence="2">
    <name type="scientific">Aedes albopictus</name>
    <name type="common">Asian tiger mosquito</name>
    <name type="synonym">Stegomyia albopicta</name>
    <dbReference type="NCBI Taxonomy" id="7160"/>
    <lineage>
        <taxon>Eukaryota</taxon>
        <taxon>Metazoa</taxon>
        <taxon>Ecdysozoa</taxon>
        <taxon>Arthropoda</taxon>
        <taxon>Hexapoda</taxon>
        <taxon>Insecta</taxon>
        <taxon>Pterygota</taxon>
        <taxon>Neoptera</taxon>
        <taxon>Endopterygota</taxon>
        <taxon>Diptera</taxon>
        <taxon>Nematocera</taxon>
        <taxon>Culicoidea</taxon>
        <taxon>Culicidae</taxon>
        <taxon>Culicinae</taxon>
        <taxon>Aedini</taxon>
        <taxon>Aedes</taxon>
        <taxon>Stegomyia</taxon>
    </lineage>
</organism>
<feature type="transmembrane region" description="Helical" evidence="1">
    <location>
        <begin position="197"/>
        <end position="217"/>
    </location>
</feature>
<feature type="non-terminal residue" evidence="2">
    <location>
        <position position="1"/>
    </location>
</feature>